<dbReference type="SUPFAM" id="SSF52954">
    <property type="entry name" value="Class II aaRS ABD-related"/>
    <property type="match status" value="1"/>
</dbReference>
<dbReference type="CTD" id="136040168"/>
<accession>A0A7E5VAK7</accession>
<reference evidence="2" key="1">
    <citation type="submission" date="2025-08" db="UniProtKB">
        <authorList>
            <consortium name="RefSeq"/>
        </authorList>
    </citation>
    <scope>IDENTIFICATION</scope>
</reference>
<dbReference type="OrthoDB" id="5394539at2759"/>
<dbReference type="Proteomes" id="UP000322000">
    <property type="component" value="Chromosome 3"/>
</dbReference>
<dbReference type="KEGG" id="tnl:113492163"/>
<organism evidence="1 2">
    <name type="scientific">Trichoplusia ni</name>
    <name type="common">Cabbage looper</name>
    <dbReference type="NCBI Taxonomy" id="7111"/>
    <lineage>
        <taxon>Eukaryota</taxon>
        <taxon>Metazoa</taxon>
        <taxon>Ecdysozoa</taxon>
        <taxon>Arthropoda</taxon>
        <taxon>Hexapoda</taxon>
        <taxon>Insecta</taxon>
        <taxon>Pterygota</taxon>
        <taxon>Neoptera</taxon>
        <taxon>Endopterygota</taxon>
        <taxon>Lepidoptera</taxon>
        <taxon>Glossata</taxon>
        <taxon>Ditrysia</taxon>
        <taxon>Noctuoidea</taxon>
        <taxon>Noctuidae</taxon>
        <taxon>Plusiinae</taxon>
        <taxon>Trichoplusia</taxon>
    </lineage>
</organism>
<dbReference type="Gene3D" id="3.30.930.10">
    <property type="entry name" value="Bira Bifunctional Protein, Domain 2"/>
    <property type="match status" value="1"/>
</dbReference>
<dbReference type="InParanoid" id="A0A7E5VAK7"/>
<name>A0A7E5VAK7_TRINI</name>
<dbReference type="RefSeq" id="XP_026725308.1">
    <property type="nucleotide sequence ID" value="XM_026869507.1"/>
</dbReference>
<dbReference type="InterPro" id="IPR036621">
    <property type="entry name" value="Anticodon-bd_dom_sf"/>
</dbReference>
<evidence type="ECO:0000313" key="1">
    <source>
        <dbReference type="Proteomes" id="UP000322000"/>
    </source>
</evidence>
<dbReference type="GeneID" id="113492163"/>
<evidence type="ECO:0000313" key="2">
    <source>
        <dbReference type="RefSeq" id="XP_026725308.1"/>
    </source>
</evidence>
<dbReference type="InterPro" id="IPR045864">
    <property type="entry name" value="aa-tRNA-synth_II/BPL/LPL"/>
</dbReference>
<proteinExistence type="predicted"/>
<dbReference type="Gene3D" id="3.40.50.800">
    <property type="entry name" value="Anticodon-binding domain"/>
    <property type="match status" value="1"/>
</dbReference>
<protein>
    <submittedName>
        <fullName evidence="2">DNA polymerase subunit gamma-2, mitochondrial</fullName>
    </submittedName>
</protein>
<sequence length="321" mass="37529">MKTNIYKVFNMEQFFRVMQINEQGVRFTLKEPSQILMKNIHENWLQYIYARTHKQMPIYVSKYMNTKEQPPSVFGTIKQDVQVYNAHRALELNFDGTAPALRSELKLDLMVPQQLAMQYFVQWQRYRKYWWSSISMTPNLFTVSDYEFKDTTANVEIVAQFLFGAQPVESITVQPEDNNNVSHLSCVMTLEDALIILLLDGVTSNTKEEYLRLHRKIAPFKISFALEIDDDTTERITLQKLATLLNHKLRSKRITTWLPTFTLPFDLQMKENLHMGVAYTAVLTETTLKHGLFRLVNSSTMLGEHVHLADFHKYASVIFEN</sequence>
<dbReference type="FunCoup" id="A0A7E5VAK7">
    <property type="interactions" value="86"/>
</dbReference>
<keyword evidence="1" id="KW-1185">Reference proteome</keyword>
<dbReference type="AlphaFoldDB" id="A0A7E5VAK7"/>
<gene>
    <name evidence="2" type="primary">LOC113492163</name>
</gene>